<evidence type="ECO:0000313" key="3">
    <source>
        <dbReference type="Proteomes" id="UP000002051"/>
    </source>
</evidence>
<reference evidence="2" key="3">
    <citation type="submission" date="2015-04" db="UniProtKB">
        <authorList>
            <consortium name="EnsemblPlants"/>
        </authorList>
    </citation>
    <scope>IDENTIFICATION</scope>
    <source>
        <strain evidence="2">cv. Jemalong A17</strain>
    </source>
</reference>
<dbReference type="AlphaFoldDB" id="A0A072UUS7"/>
<evidence type="ECO:0000313" key="1">
    <source>
        <dbReference type="EMBL" id="KEH32813.1"/>
    </source>
</evidence>
<dbReference type="HOGENOM" id="CLU_2889126_0_0_1"/>
<organism evidence="1 3">
    <name type="scientific">Medicago truncatula</name>
    <name type="common">Barrel medic</name>
    <name type="synonym">Medicago tribuloides</name>
    <dbReference type="NCBI Taxonomy" id="3880"/>
    <lineage>
        <taxon>Eukaryota</taxon>
        <taxon>Viridiplantae</taxon>
        <taxon>Streptophyta</taxon>
        <taxon>Embryophyta</taxon>
        <taxon>Tracheophyta</taxon>
        <taxon>Spermatophyta</taxon>
        <taxon>Magnoliopsida</taxon>
        <taxon>eudicotyledons</taxon>
        <taxon>Gunneridae</taxon>
        <taxon>Pentapetalae</taxon>
        <taxon>rosids</taxon>
        <taxon>fabids</taxon>
        <taxon>Fabales</taxon>
        <taxon>Fabaceae</taxon>
        <taxon>Papilionoideae</taxon>
        <taxon>50 kb inversion clade</taxon>
        <taxon>NPAAA clade</taxon>
        <taxon>Hologalegina</taxon>
        <taxon>IRL clade</taxon>
        <taxon>Trifolieae</taxon>
        <taxon>Medicago</taxon>
    </lineage>
</organism>
<name>A0A072UUS7_MEDTR</name>
<keyword evidence="3" id="KW-1185">Reference proteome</keyword>
<reference evidence="1 3" key="2">
    <citation type="journal article" date="2014" name="BMC Genomics">
        <title>An improved genome release (version Mt4.0) for the model legume Medicago truncatula.</title>
        <authorList>
            <person name="Tang H."/>
            <person name="Krishnakumar V."/>
            <person name="Bidwell S."/>
            <person name="Rosen B."/>
            <person name="Chan A."/>
            <person name="Zhou S."/>
            <person name="Gentzbittel L."/>
            <person name="Childs K.L."/>
            <person name="Yandell M."/>
            <person name="Gundlach H."/>
            <person name="Mayer K.F."/>
            <person name="Schwartz D.C."/>
            <person name="Town C.D."/>
        </authorList>
    </citation>
    <scope>GENOME REANNOTATION</scope>
    <source>
        <strain evidence="1">A17</strain>
        <strain evidence="2 3">cv. Jemalong A17</strain>
    </source>
</reference>
<dbReference type="Proteomes" id="UP000002051">
    <property type="component" value="Chromosome 3"/>
</dbReference>
<sequence>MNNSNNLSVISDSPEEIDNDVWASIDFKSSLSFLLPPLLRHSLVSNYQTCSVLTGLSIFTAFN</sequence>
<evidence type="ECO:0000313" key="2">
    <source>
        <dbReference type="EnsemblPlants" id="KEH32813"/>
    </source>
</evidence>
<dbReference type="EnsemblPlants" id="KEH32813">
    <property type="protein sequence ID" value="KEH32813"/>
    <property type="gene ID" value="MTR_3g006600"/>
</dbReference>
<proteinExistence type="predicted"/>
<protein>
    <submittedName>
        <fullName evidence="1 2">Uncharacterized protein</fullName>
    </submittedName>
</protein>
<dbReference type="EMBL" id="CM001219">
    <property type="protein sequence ID" value="KEH32813.1"/>
    <property type="molecule type" value="Genomic_DNA"/>
</dbReference>
<accession>A0A072UUS7</accession>
<gene>
    <name evidence="1" type="ordered locus">MTR_3g006600</name>
</gene>
<reference evidence="1 3" key="1">
    <citation type="journal article" date="2011" name="Nature">
        <title>The Medicago genome provides insight into the evolution of rhizobial symbioses.</title>
        <authorList>
            <person name="Young N.D."/>
            <person name="Debelle F."/>
            <person name="Oldroyd G.E."/>
            <person name="Geurts R."/>
            <person name="Cannon S.B."/>
            <person name="Udvardi M.K."/>
            <person name="Benedito V.A."/>
            <person name="Mayer K.F."/>
            <person name="Gouzy J."/>
            <person name="Schoof H."/>
            <person name="Van de Peer Y."/>
            <person name="Proost S."/>
            <person name="Cook D.R."/>
            <person name="Meyers B.C."/>
            <person name="Spannagl M."/>
            <person name="Cheung F."/>
            <person name="De Mita S."/>
            <person name="Krishnakumar V."/>
            <person name="Gundlach H."/>
            <person name="Zhou S."/>
            <person name="Mudge J."/>
            <person name="Bharti A.K."/>
            <person name="Murray J.D."/>
            <person name="Naoumkina M.A."/>
            <person name="Rosen B."/>
            <person name="Silverstein K.A."/>
            <person name="Tang H."/>
            <person name="Rombauts S."/>
            <person name="Zhao P.X."/>
            <person name="Zhou P."/>
            <person name="Barbe V."/>
            <person name="Bardou P."/>
            <person name="Bechner M."/>
            <person name="Bellec A."/>
            <person name="Berger A."/>
            <person name="Berges H."/>
            <person name="Bidwell S."/>
            <person name="Bisseling T."/>
            <person name="Choisne N."/>
            <person name="Couloux A."/>
            <person name="Denny R."/>
            <person name="Deshpande S."/>
            <person name="Dai X."/>
            <person name="Doyle J.J."/>
            <person name="Dudez A.M."/>
            <person name="Farmer A.D."/>
            <person name="Fouteau S."/>
            <person name="Franken C."/>
            <person name="Gibelin C."/>
            <person name="Gish J."/>
            <person name="Goldstein S."/>
            <person name="Gonzalez A.J."/>
            <person name="Green P.J."/>
            <person name="Hallab A."/>
            <person name="Hartog M."/>
            <person name="Hua A."/>
            <person name="Humphray S.J."/>
            <person name="Jeong D.H."/>
            <person name="Jing Y."/>
            <person name="Jocker A."/>
            <person name="Kenton S.M."/>
            <person name="Kim D.J."/>
            <person name="Klee K."/>
            <person name="Lai H."/>
            <person name="Lang C."/>
            <person name="Lin S."/>
            <person name="Macmil S.L."/>
            <person name="Magdelenat G."/>
            <person name="Matthews L."/>
            <person name="McCorrison J."/>
            <person name="Monaghan E.L."/>
            <person name="Mun J.H."/>
            <person name="Najar F.Z."/>
            <person name="Nicholson C."/>
            <person name="Noirot C."/>
            <person name="O'Bleness M."/>
            <person name="Paule C.R."/>
            <person name="Poulain J."/>
            <person name="Prion F."/>
            <person name="Qin B."/>
            <person name="Qu C."/>
            <person name="Retzel E.F."/>
            <person name="Riddle C."/>
            <person name="Sallet E."/>
            <person name="Samain S."/>
            <person name="Samson N."/>
            <person name="Sanders I."/>
            <person name="Saurat O."/>
            <person name="Scarpelli C."/>
            <person name="Schiex T."/>
            <person name="Segurens B."/>
            <person name="Severin A.J."/>
            <person name="Sherrier D.J."/>
            <person name="Shi R."/>
            <person name="Sims S."/>
            <person name="Singer S.R."/>
            <person name="Sinharoy S."/>
            <person name="Sterck L."/>
            <person name="Viollet A."/>
            <person name="Wang B.B."/>
            <person name="Wang K."/>
            <person name="Wang M."/>
            <person name="Wang X."/>
            <person name="Warfsmann J."/>
            <person name="Weissenbach J."/>
            <person name="White D.D."/>
            <person name="White J.D."/>
            <person name="Wiley G.B."/>
            <person name="Wincker P."/>
            <person name="Xing Y."/>
            <person name="Yang L."/>
            <person name="Yao Z."/>
            <person name="Ying F."/>
            <person name="Zhai J."/>
            <person name="Zhou L."/>
            <person name="Zuber A."/>
            <person name="Denarie J."/>
            <person name="Dixon R.A."/>
            <person name="May G.D."/>
            <person name="Schwartz D.C."/>
            <person name="Rogers J."/>
            <person name="Quetier F."/>
            <person name="Town C.D."/>
            <person name="Roe B.A."/>
        </authorList>
    </citation>
    <scope>NUCLEOTIDE SEQUENCE [LARGE SCALE GENOMIC DNA]</scope>
    <source>
        <strain evidence="1">A17</strain>
        <strain evidence="2 3">cv. Jemalong A17</strain>
    </source>
</reference>